<keyword evidence="2" id="KW-1185">Reference proteome</keyword>
<accession>A0A828Y8T3</accession>
<evidence type="ECO:0000313" key="2">
    <source>
        <dbReference type="Proteomes" id="UP000006339"/>
    </source>
</evidence>
<protein>
    <submittedName>
        <fullName evidence="1">Uncharacterized protein</fullName>
    </submittedName>
</protein>
<dbReference type="EMBL" id="AKWH02000039">
    <property type="protein sequence ID" value="EKO51554.1"/>
    <property type="molecule type" value="Genomic_DNA"/>
</dbReference>
<organism evidence="1 2">
    <name type="scientific">Leptospira kirschneri str. 200802841</name>
    <dbReference type="NCBI Taxonomy" id="1193047"/>
    <lineage>
        <taxon>Bacteria</taxon>
        <taxon>Pseudomonadati</taxon>
        <taxon>Spirochaetota</taxon>
        <taxon>Spirochaetia</taxon>
        <taxon>Leptospirales</taxon>
        <taxon>Leptospiraceae</taxon>
        <taxon>Leptospira</taxon>
    </lineage>
</organism>
<dbReference type="Proteomes" id="UP000006339">
    <property type="component" value="Unassembled WGS sequence"/>
</dbReference>
<dbReference type="AlphaFoldDB" id="A0A828Y8T3"/>
<reference evidence="1" key="1">
    <citation type="submission" date="2012-10" db="EMBL/GenBank/DDBJ databases">
        <authorList>
            <person name="Harkins D.M."/>
            <person name="Durkin A.S."/>
            <person name="Brinkac L.M."/>
            <person name="Selengut J.D."/>
            <person name="Sanka R."/>
            <person name="DePew J."/>
            <person name="Purushe J."/>
            <person name="Picardeau M."/>
            <person name="Werts C."/>
            <person name="Goarant C."/>
            <person name="Vinetz J.M."/>
            <person name="Sutton G.G."/>
            <person name="Nelson W.C."/>
            <person name="Fouts D.E."/>
        </authorList>
    </citation>
    <scope>NUCLEOTIDE SEQUENCE [LARGE SCALE GENOMIC DNA]</scope>
    <source>
        <strain evidence="1">200802841</strain>
    </source>
</reference>
<comment type="caution">
    <text evidence="1">The sequence shown here is derived from an EMBL/GenBank/DDBJ whole genome shotgun (WGS) entry which is preliminary data.</text>
</comment>
<name>A0A828Y8T3_9LEPT</name>
<evidence type="ECO:0000313" key="1">
    <source>
        <dbReference type="EMBL" id="EKO51554.1"/>
    </source>
</evidence>
<proteinExistence type="predicted"/>
<sequence>MISEDTEFLNFGLLSGFQLESISKIFYLYLKYDFSKIFLKQFLNVFFLNPIF</sequence>
<gene>
    <name evidence="1" type="ORF">LEP1GSC131_0419</name>
</gene>